<evidence type="ECO:0000313" key="1">
    <source>
        <dbReference type="Ensembl" id="ENSMLEP00000001771.1"/>
    </source>
</evidence>
<dbReference type="OMA" id="SSPECKH"/>
<accession>A0A2K5XEP5</accession>
<name>A0A2K5XEP5_MANLE</name>
<proteinExistence type="predicted"/>
<evidence type="ECO:0000313" key="2">
    <source>
        <dbReference type="Proteomes" id="UP000233140"/>
    </source>
</evidence>
<keyword evidence="2" id="KW-1185">Reference proteome</keyword>
<organism evidence="1 2">
    <name type="scientific">Mandrillus leucophaeus</name>
    <name type="common">Drill</name>
    <name type="synonym">Papio leucophaeus</name>
    <dbReference type="NCBI Taxonomy" id="9568"/>
    <lineage>
        <taxon>Eukaryota</taxon>
        <taxon>Metazoa</taxon>
        <taxon>Chordata</taxon>
        <taxon>Craniata</taxon>
        <taxon>Vertebrata</taxon>
        <taxon>Euteleostomi</taxon>
        <taxon>Mammalia</taxon>
        <taxon>Eutheria</taxon>
        <taxon>Euarchontoglires</taxon>
        <taxon>Primates</taxon>
        <taxon>Haplorrhini</taxon>
        <taxon>Catarrhini</taxon>
        <taxon>Cercopithecidae</taxon>
        <taxon>Cercopithecinae</taxon>
        <taxon>Mandrillus</taxon>
    </lineage>
</organism>
<dbReference type="Ensembl" id="ENSMLET00000007690.1">
    <property type="protein sequence ID" value="ENSMLEP00000001771.1"/>
    <property type="gene ID" value="ENSMLEG00000006945.1"/>
</dbReference>
<protein>
    <submittedName>
        <fullName evidence="1">Uncharacterized protein</fullName>
    </submittedName>
</protein>
<dbReference type="KEGG" id="mleu:105541795"/>
<reference evidence="1" key="1">
    <citation type="submission" date="2025-08" db="UniProtKB">
        <authorList>
            <consortium name="Ensembl"/>
        </authorList>
    </citation>
    <scope>IDENTIFICATION</scope>
</reference>
<dbReference type="GeneID" id="105541795"/>
<sequence length="192" mass="21443">MKENLTFWWFDSSFDFFFGSLLSVLSPPLLLLFSLLPLSSVSLCSPLSSLNLVLSVSLLKPKCCSEGHEPLKSGWGLTATVWPPPLAGQEQREGRALRPQGFGLGSFHFLPDTLRRGRWSPRPQRSLFSCLPSPTREMKLLGWATEAAETRPLQGPLGALSGQWWSSRPSHPWHDGAWHLVDPSSPECKHLR</sequence>
<dbReference type="Proteomes" id="UP000233140">
    <property type="component" value="Unassembled WGS sequence"/>
</dbReference>
<dbReference type="RefSeq" id="XP_011838371.1">
    <property type="nucleotide sequence ID" value="XM_011982981.1"/>
</dbReference>
<dbReference type="GeneTree" id="ENSGT00900000143631"/>
<reference evidence="1" key="2">
    <citation type="submission" date="2025-09" db="UniProtKB">
        <authorList>
            <consortium name="Ensembl"/>
        </authorList>
    </citation>
    <scope>IDENTIFICATION</scope>
</reference>
<dbReference type="AlphaFoldDB" id="A0A2K5XEP5"/>